<dbReference type="Proteomes" id="UP000564629">
    <property type="component" value="Unassembled WGS sequence"/>
</dbReference>
<gene>
    <name evidence="2" type="ORF">CHO01_40110</name>
    <name evidence="3" type="ORF">HNR08_003527</name>
</gene>
<feature type="domain" description="Helicase-associated" evidence="1">
    <location>
        <begin position="159"/>
        <end position="220"/>
    </location>
</feature>
<dbReference type="OrthoDB" id="5107558at2"/>
<protein>
    <recommendedName>
        <fullName evidence="1">Helicase-associated domain-containing protein</fullName>
    </recommendedName>
</protein>
<feature type="domain" description="Helicase-associated" evidence="1">
    <location>
        <begin position="91"/>
        <end position="153"/>
    </location>
</feature>
<proteinExistence type="predicted"/>
<dbReference type="EMBL" id="BJVQ01000131">
    <property type="protein sequence ID" value="GEL48895.1"/>
    <property type="molecule type" value="Genomic_DNA"/>
</dbReference>
<dbReference type="RefSeq" id="WP_146840888.1">
    <property type="nucleotide sequence ID" value="NZ_BJVQ01000131.1"/>
</dbReference>
<feature type="domain" description="Helicase-associated" evidence="1">
    <location>
        <begin position="21"/>
        <end position="84"/>
    </location>
</feature>
<dbReference type="PANTHER" id="PTHR33418">
    <property type="entry name" value="HELICASE-ASSOCIATED"/>
    <property type="match status" value="1"/>
</dbReference>
<dbReference type="Pfam" id="PF03457">
    <property type="entry name" value="HA"/>
    <property type="match status" value="5"/>
</dbReference>
<keyword evidence="4" id="KW-1185">Reference proteome</keyword>
<evidence type="ECO:0000313" key="2">
    <source>
        <dbReference type="EMBL" id="GEL48895.1"/>
    </source>
</evidence>
<evidence type="ECO:0000259" key="1">
    <source>
        <dbReference type="Pfam" id="PF03457"/>
    </source>
</evidence>
<reference evidence="2 4" key="1">
    <citation type="submission" date="2019-07" db="EMBL/GenBank/DDBJ databases">
        <title>Whole genome shotgun sequence of Cellulomonas hominis NBRC 16055.</title>
        <authorList>
            <person name="Hosoyama A."/>
            <person name="Uohara A."/>
            <person name="Ohji S."/>
            <person name="Ichikawa N."/>
        </authorList>
    </citation>
    <scope>NUCLEOTIDE SEQUENCE [LARGE SCALE GENOMIC DNA]</scope>
    <source>
        <strain evidence="2 4">NBRC 16055</strain>
    </source>
</reference>
<sequence length="402" mass="44445">MSEADSRPASAARPSVLSKPDAKWLIGAEHLSRYSKVYGHADVPQRFRTADGYPLGTWLRSQRERRAMGTLQAWRVEELDALGVTWAVSATRFEDGLAHLREYVAEHGTADVPHRYECTHGFALGHWVSNLRRRHLQGGLDEDRERALDAAGMVWSPRDEAWDRAALALADFIDRQGHANVPTDWITPDGLALGTWLHHQRAAHAAGSLPQQRAARLASLSAVTGARDLAWATGLAALQQYAAENGHTLVPVAYSTPEGLLLGRWVAQQRQRRHNLPTARRDTLDEMGFVWNTAERAWRVAVAALEAFVAEAGHADVPATHVTPVGFHLGSWLGNQRTLYAGGSLPPDRVRELEALSVTWRVVDVEQLWRDGLAHLDMFITEHGHPHVAANYVSPDGHTLGT</sequence>
<feature type="domain" description="Helicase-associated" evidence="1">
    <location>
        <begin position="228"/>
        <end position="289"/>
    </location>
</feature>
<dbReference type="AlphaFoldDB" id="A0A511FI21"/>
<name>A0A511FI21_9CELL</name>
<dbReference type="PANTHER" id="PTHR33418:SF1">
    <property type="entry name" value="HELICASE-ASSOCIATED DOMAIN-CONTAINING PROTEIN"/>
    <property type="match status" value="1"/>
</dbReference>
<evidence type="ECO:0000313" key="5">
    <source>
        <dbReference type="Proteomes" id="UP000564629"/>
    </source>
</evidence>
<dbReference type="InterPro" id="IPR005114">
    <property type="entry name" value="Helicase_assoc"/>
</dbReference>
<accession>A0A511FI21</accession>
<dbReference type="Proteomes" id="UP000321723">
    <property type="component" value="Unassembled WGS sequence"/>
</dbReference>
<evidence type="ECO:0000313" key="3">
    <source>
        <dbReference type="EMBL" id="MBB5474791.1"/>
    </source>
</evidence>
<dbReference type="EMBL" id="JACHDN010000001">
    <property type="protein sequence ID" value="MBB5474791.1"/>
    <property type="molecule type" value="Genomic_DNA"/>
</dbReference>
<comment type="caution">
    <text evidence="2">The sequence shown here is derived from an EMBL/GenBank/DDBJ whole genome shotgun (WGS) entry which is preliminary data.</text>
</comment>
<evidence type="ECO:0000313" key="4">
    <source>
        <dbReference type="Proteomes" id="UP000321723"/>
    </source>
</evidence>
<reference evidence="3 5" key="2">
    <citation type="submission" date="2020-08" db="EMBL/GenBank/DDBJ databases">
        <title>Sequencing the genomes of 1000 actinobacteria strains.</title>
        <authorList>
            <person name="Klenk H.-P."/>
        </authorList>
    </citation>
    <scope>NUCLEOTIDE SEQUENCE [LARGE SCALE GENOMIC DNA]</scope>
    <source>
        <strain evidence="3 5">DSM 9581</strain>
    </source>
</reference>
<organism evidence="2 4">
    <name type="scientific">Cellulomonas hominis</name>
    <dbReference type="NCBI Taxonomy" id="156981"/>
    <lineage>
        <taxon>Bacteria</taxon>
        <taxon>Bacillati</taxon>
        <taxon>Actinomycetota</taxon>
        <taxon>Actinomycetes</taxon>
        <taxon>Micrococcales</taxon>
        <taxon>Cellulomonadaceae</taxon>
        <taxon>Cellulomonas</taxon>
    </lineage>
</organism>
<feature type="domain" description="Helicase-associated" evidence="1">
    <location>
        <begin position="295"/>
        <end position="356"/>
    </location>
</feature>
<dbReference type="Gene3D" id="6.10.140.530">
    <property type="match status" value="5"/>
</dbReference>